<feature type="region of interest" description="Disordered" evidence="6">
    <location>
        <begin position="1"/>
        <end position="44"/>
    </location>
</feature>
<evidence type="ECO:0000256" key="1">
    <source>
        <dbReference type="ARBA" id="ARBA00008838"/>
    </source>
</evidence>
<feature type="compositionally biased region" description="Basic and acidic residues" evidence="6">
    <location>
        <begin position="14"/>
        <end position="23"/>
    </location>
</feature>
<evidence type="ECO:0000256" key="4">
    <source>
        <dbReference type="ARBA" id="ARBA00023242"/>
    </source>
</evidence>
<dbReference type="GeneID" id="63682507"/>
<dbReference type="OrthoDB" id="5072at2759"/>
<keyword evidence="4 5" id="KW-0539">Nucleus</keyword>
<dbReference type="Proteomes" id="UP000030653">
    <property type="component" value="Unassembled WGS sequence"/>
</dbReference>
<dbReference type="InterPro" id="IPR011687">
    <property type="entry name" value="Nop53/GLTSCR2"/>
</dbReference>
<dbReference type="PANTHER" id="PTHR14211">
    <property type="entry name" value="GLIOMA SUPPRESSOR CANDIDATE REGION GENE 2"/>
    <property type="match status" value="1"/>
</dbReference>
<proteinExistence type="inferred from homology"/>
<evidence type="ECO:0000256" key="2">
    <source>
        <dbReference type="ARBA" id="ARBA00018339"/>
    </source>
</evidence>
<feature type="region of interest" description="Disordered" evidence="6">
    <location>
        <begin position="108"/>
        <end position="132"/>
    </location>
</feature>
<feature type="compositionally biased region" description="Polar residues" evidence="6">
    <location>
        <begin position="1"/>
        <end position="12"/>
    </location>
</feature>
<dbReference type="GO" id="GO:0005654">
    <property type="term" value="C:nucleoplasm"/>
    <property type="evidence" value="ECO:0007669"/>
    <property type="project" value="UniProtKB-SubCell"/>
</dbReference>
<feature type="region of interest" description="Disordered" evidence="6">
    <location>
        <begin position="265"/>
        <end position="293"/>
    </location>
</feature>
<dbReference type="GO" id="GO:0008097">
    <property type="term" value="F:5S rRNA binding"/>
    <property type="evidence" value="ECO:0007669"/>
    <property type="project" value="TreeGrafter"/>
</dbReference>
<dbReference type="RefSeq" id="XP_040628284.1">
    <property type="nucleotide sequence ID" value="XM_040767445.1"/>
</dbReference>
<keyword evidence="8" id="KW-1185">Reference proteome</keyword>
<accession>M5G6D2</accession>
<evidence type="ECO:0000313" key="7">
    <source>
        <dbReference type="EMBL" id="EJU01387.1"/>
    </source>
</evidence>
<gene>
    <name evidence="7" type="ORF">DACRYDRAFT_100340</name>
</gene>
<comment type="function">
    <text evidence="5">May play a role in ribosome biogenesis.</text>
</comment>
<dbReference type="Pfam" id="PF07767">
    <property type="entry name" value="Nop53"/>
    <property type="match status" value="1"/>
</dbReference>
<evidence type="ECO:0000256" key="6">
    <source>
        <dbReference type="SAM" id="MobiDB-lite"/>
    </source>
</evidence>
<organism evidence="7 8">
    <name type="scientific">Dacryopinax primogenitus (strain DJM 731)</name>
    <name type="common">Brown rot fungus</name>
    <dbReference type="NCBI Taxonomy" id="1858805"/>
    <lineage>
        <taxon>Eukaryota</taxon>
        <taxon>Fungi</taxon>
        <taxon>Dikarya</taxon>
        <taxon>Basidiomycota</taxon>
        <taxon>Agaricomycotina</taxon>
        <taxon>Dacrymycetes</taxon>
        <taxon>Dacrymycetales</taxon>
        <taxon>Dacrymycetaceae</taxon>
        <taxon>Dacryopinax</taxon>
    </lineage>
</organism>
<dbReference type="GO" id="GO:0006364">
    <property type="term" value="P:rRNA processing"/>
    <property type="evidence" value="ECO:0007669"/>
    <property type="project" value="TreeGrafter"/>
</dbReference>
<evidence type="ECO:0000313" key="8">
    <source>
        <dbReference type="Proteomes" id="UP000030653"/>
    </source>
</evidence>
<dbReference type="GO" id="GO:0000027">
    <property type="term" value="P:ribosomal large subunit assembly"/>
    <property type="evidence" value="ECO:0007669"/>
    <property type="project" value="UniProtKB-UniRule"/>
</dbReference>
<dbReference type="PANTHER" id="PTHR14211:SF7">
    <property type="entry name" value="RIBOSOME BIOGENESIS PROTEIN NOP53"/>
    <property type="match status" value="1"/>
</dbReference>
<dbReference type="GO" id="GO:0005730">
    <property type="term" value="C:nucleolus"/>
    <property type="evidence" value="ECO:0007669"/>
    <property type="project" value="UniProtKB-SubCell"/>
</dbReference>
<dbReference type="PIRSF" id="PIRSF017302">
    <property type="entry name" value="Gltscr2"/>
    <property type="match status" value="1"/>
</dbReference>
<evidence type="ECO:0000256" key="3">
    <source>
        <dbReference type="ARBA" id="ARBA00022517"/>
    </source>
</evidence>
<feature type="compositionally biased region" description="Acidic residues" evidence="6">
    <location>
        <begin position="281"/>
        <end position="292"/>
    </location>
</feature>
<dbReference type="HOGENOM" id="CLU_035888_1_1_1"/>
<dbReference type="AlphaFoldDB" id="M5G6D2"/>
<dbReference type="OMA" id="TEKWTHK"/>
<comment type="similarity">
    <text evidence="1 5">Belongs to the NOP53 family.</text>
</comment>
<name>M5G6D2_DACPD</name>
<keyword evidence="3 5" id="KW-0690">Ribosome biogenesis</keyword>
<reference evidence="7 8" key="1">
    <citation type="journal article" date="2012" name="Science">
        <title>The Paleozoic origin of enzymatic lignin decomposition reconstructed from 31 fungal genomes.</title>
        <authorList>
            <person name="Floudas D."/>
            <person name="Binder M."/>
            <person name="Riley R."/>
            <person name="Barry K."/>
            <person name="Blanchette R.A."/>
            <person name="Henrissat B."/>
            <person name="Martinez A.T."/>
            <person name="Otillar R."/>
            <person name="Spatafora J.W."/>
            <person name="Yadav J.S."/>
            <person name="Aerts A."/>
            <person name="Benoit I."/>
            <person name="Boyd A."/>
            <person name="Carlson A."/>
            <person name="Copeland A."/>
            <person name="Coutinho P.M."/>
            <person name="de Vries R.P."/>
            <person name="Ferreira P."/>
            <person name="Findley K."/>
            <person name="Foster B."/>
            <person name="Gaskell J."/>
            <person name="Glotzer D."/>
            <person name="Gorecki P."/>
            <person name="Heitman J."/>
            <person name="Hesse C."/>
            <person name="Hori C."/>
            <person name="Igarashi K."/>
            <person name="Jurgens J.A."/>
            <person name="Kallen N."/>
            <person name="Kersten P."/>
            <person name="Kohler A."/>
            <person name="Kuees U."/>
            <person name="Kumar T.K.A."/>
            <person name="Kuo A."/>
            <person name="LaButti K."/>
            <person name="Larrondo L.F."/>
            <person name="Lindquist E."/>
            <person name="Ling A."/>
            <person name="Lombard V."/>
            <person name="Lucas S."/>
            <person name="Lundell T."/>
            <person name="Martin R."/>
            <person name="McLaughlin D.J."/>
            <person name="Morgenstern I."/>
            <person name="Morin E."/>
            <person name="Murat C."/>
            <person name="Nagy L.G."/>
            <person name="Nolan M."/>
            <person name="Ohm R.A."/>
            <person name="Patyshakuliyeva A."/>
            <person name="Rokas A."/>
            <person name="Ruiz-Duenas F.J."/>
            <person name="Sabat G."/>
            <person name="Salamov A."/>
            <person name="Samejima M."/>
            <person name="Schmutz J."/>
            <person name="Slot J.C."/>
            <person name="St John F."/>
            <person name="Stenlid J."/>
            <person name="Sun H."/>
            <person name="Sun S."/>
            <person name="Syed K."/>
            <person name="Tsang A."/>
            <person name="Wiebenga A."/>
            <person name="Young D."/>
            <person name="Pisabarro A."/>
            <person name="Eastwood D.C."/>
            <person name="Martin F."/>
            <person name="Cullen D."/>
            <person name="Grigoriev I.V."/>
            <person name="Hibbett D.S."/>
        </authorList>
    </citation>
    <scope>NUCLEOTIDE SEQUENCE [LARGE SCALE GENOMIC DNA]</scope>
    <source>
        <strain evidence="7 8">DJM-731 SS1</strain>
    </source>
</reference>
<comment type="subcellular location">
    <subcellularLocation>
        <location evidence="5">Nucleus</location>
        <location evidence="5">Nucleolus</location>
    </subcellularLocation>
    <subcellularLocation>
        <location evidence="5">Nucleus</location>
        <location evidence="5">Nucleoplasm</location>
    </subcellularLocation>
</comment>
<dbReference type="EMBL" id="JH795864">
    <property type="protein sequence ID" value="EJU01387.1"/>
    <property type="molecule type" value="Genomic_DNA"/>
</dbReference>
<dbReference type="STRING" id="1858805.M5G6D2"/>
<evidence type="ECO:0000256" key="5">
    <source>
        <dbReference type="PIRNR" id="PIRNR017302"/>
    </source>
</evidence>
<protein>
    <recommendedName>
        <fullName evidence="2 5">Ribosome biogenesis protein NOP53</fullName>
    </recommendedName>
</protein>
<sequence length="450" mass="51286">MTVTITKKTISAPTRDDKKKKNTGDVYGAPAQHGQSSRKGKKAWRKNVDLVEVEEGLEKLREDIRTTGGPIHEKSDKDLFMVDLTGSETVRKRIGKPLKSLEILHQRSAVPAVHSRSRPITDYTSRSTKDRLRRKAGMHEIFADRTVLEVTEAVRDSGKFDVWDEVAEEQRERDEGLERLGEEGREFVGEYVKKPKPKAPEHPRIAQHIHLEAITTPHAGQSYNPTQETHQELLLQEHAKEVARQEEYAKEQALRAQLENVRGLRTSDSDVVGAPGMQVDGENEEPGSEAESGEVVVVRNTVPRRKTRQQRLRHAKHLETLRAQQEKTARRKLLASLASIPSITKTLATQQAQAQERAQVRQLARQEALRTGLAGKRMGKHRVPAERVDVQLGDELSETLRTLKPEGNLFRERWDSFMHRARVEPRVVVTRKGKRVGSKTVERYRYKRFV</sequence>